<dbReference type="PANTHER" id="PTHR34847">
    <property type="entry name" value="NODULATION PROTEIN U"/>
    <property type="match status" value="1"/>
</dbReference>
<evidence type="ECO:0000259" key="1">
    <source>
        <dbReference type="Pfam" id="PF16861"/>
    </source>
</evidence>
<dbReference type="EMBL" id="UINC01078789">
    <property type="protein sequence ID" value="SVC20200.1"/>
    <property type="molecule type" value="Genomic_DNA"/>
</dbReference>
<dbReference type="AlphaFoldDB" id="A0A382K6V4"/>
<dbReference type="InterPro" id="IPR038152">
    <property type="entry name" value="Carbam_trans_C_sf"/>
</dbReference>
<feature type="domain" description="Carbamoyltransferase C-terminal" evidence="1">
    <location>
        <begin position="1"/>
        <end position="78"/>
    </location>
</feature>
<dbReference type="InterPro" id="IPR051338">
    <property type="entry name" value="NodU/CmcH_Carbamoyltrnsfr"/>
</dbReference>
<dbReference type="Gene3D" id="3.90.870.20">
    <property type="entry name" value="Carbamoyltransferase, C-terminal domain"/>
    <property type="match status" value="1"/>
</dbReference>
<evidence type="ECO:0000313" key="2">
    <source>
        <dbReference type="EMBL" id="SVC20200.1"/>
    </source>
</evidence>
<accession>A0A382K6V4</accession>
<feature type="non-terminal residue" evidence="2">
    <location>
        <position position="1"/>
    </location>
</feature>
<proteinExistence type="predicted"/>
<name>A0A382K6V4_9ZZZZ</name>
<dbReference type="InterPro" id="IPR031730">
    <property type="entry name" value="Carbam_trans_C"/>
</dbReference>
<dbReference type="PANTHER" id="PTHR34847:SF1">
    <property type="entry name" value="NODULATION PROTEIN U"/>
    <property type="match status" value="1"/>
</dbReference>
<gene>
    <name evidence="2" type="ORF">METZ01_LOCUS273054</name>
</gene>
<reference evidence="2" key="1">
    <citation type="submission" date="2018-05" db="EMBL/GenBank/DDBJ databases">
        <authorList>
            <person name="Lanie J.A."/>
            <person name="Ng W.-L."/>
            <person name="Kazmierczak K.M."/>
            <person name="Andrzejewski T.M."/>
            <person name="Davidsen T.M."/>
            <person name="Wayne K.J."/>
            <person name="Tettelin H."/>
            <person name="Glass J.I."/>
            <person name="Rusch D."/>
            <person name="Podicherti R."/>
            <person name="Tsui H.-C.T."/>
            <person name="Winkler M.E."/>
        </authorList>
    </citation>
    <scope>NUCLEOTIDE SEQUENCE</scope>
</reference>
<sequence length="78" mass="8499">PAVNHLGTARVQVIHHETNPLYSDVITTFGEATGTPVLMNTSFNIRGEPIVSSPYDAIRTFENSGIDTLIIGNFLVEK</sequence>
<dbReference type="Pfam" id="PF16861">
    <property type="entry name" value="Carbam_trans_C"/>
    <property type="match status" value="1"/>
</dbReference>
<protein>
    <recommendedName>
        <fullName evidence="1">Carbamoyltransferase C-terminal domain-containing protein</fullName>
    </recommendedName>
</protein>
<organism evidence="2">
    <name type="scientific">marine metagenome</name>
    <dbReference type="NCBI Taxonomy" id="408172"/>
    <lineage>
        <taxon>unclassified sequences</taxon>
        <taxon>metagenomes</taxon>
        <taxon>ecological metagenomes</taxon>
    </lineage>
</organism>